<dbReference type="Proteomes" id="UP000198824">
    <property type="component" value="Unassembled WGS sequence"/>
</dbReference>
<dbReference type="PANTHER" id="PTHR43677:SF4">
    <property type="entry name" value="QUINONE OXIDOREDUCTASE-LIKE PROTEIN 2"/>
    <property type="match status" value="1"/>
</dbReference>
<gene>
    <name evidence="2" type="ORF">SAMN05192580_1570</name>
</gene>
<proteinExistence type="predicted"/>
<dbReference type="OrthoDB" id="4190732at2"/>
<dbReference type="CDD" id="cd08241">
    <property type="entry name" value="QOR1"/>
    <property type="match status" value="1"/>
</dbReference>
<dbReference type="GO" id="GO:0016491">
    <property type="term" value="F:oxidoreductase activity"/>
    <property type="evidence" value="ECO:0007669"/>
    <property type="project" value="InterPro"/>
</dbReference>
<dbReference type="InterPro" id="IPR013149">
    <property type="entry name" value="ADH-like_C"/>
</dbReference>
<protein>
    <submittedName>
        <fullName evidence="2">NADPH2:quinone reductase</fullName>
    </submittedName>
</protein>
<dbReference type="Pfam" id="PF08240">
    <property type="entry name" value="ADH_N"/>
    <property type="match status" value="1"/>
</dbReference>
<dbReference type="InterPro" id="IPR020843">
    <property type="entry name" value="ER"/>
</dbReference>
<dbReference type="PANTHER" id="PTHR43677">
    <property type="entry name" value="SHORT-CHAIN DEHYDROGENASE/REDUCTASE"/>
    <property type="match status" value="1"/>
</dbReference>
<dbReference type="InterPro" id="IPR011032">
    <property type="entry name" value="GroES-like_sf"/>
</dbReference>
<evidence type="ECO:0000313" key="3">
    <source>
        <dbReference type="Proteomes" id="UP000198824"/>
    </source>
</evidence>
<dbReference type="RefSeq" id="WP_093313013.1">
    <property type="nucleotide sequence ID" value="NZ_FOZG01000001.1"/>
</dbReference>
<dbReference type="AlphaFoldDB" id="A0A1I6KCI4"/>
<dbReference type="EMBL" id="FOZG01000001">
    <property type="protein sequence ID" value="SFR88927.1"/>
    <property type="molecule type" value="Genomic_DNA"/>
</dbReference>
<dbReference type="SMART" id="SM00829">
    <property type="entry name" value="PKS_ER"/>
    <property type="match status" value="1"/>
</dbReference>
<dbReference type="InterPro" id="IPR013154">
    <property type="entry name" value="ADH-like_N"/>
</dbReference>
<sequence>MKALRCHAHGAPEDLIVEDVPLPSPGPGEVRIRVAAAGVNLPDALIIQNLYQLQPPLPFTPGGEAAGWIDAIGEGVTGVSLGDRVAAMTLAGAFAEHVVVAADRLIAVPDGVPLGVAAAMTMAHGTAYHALAQRAAVQPGETVLVLGASGGVGLASVEVAKAMGARVIAAASAPDRLALARERGADVLVDYEAGDLRTALREAQGTAGIDVIVDPVGGSLAEPAFRSIGRNGRYLVVGFAAGTIPAIPLNLPLLKAASIVGVLWGAFTVREPEQHRANMATLYAWLLDGRLQPLISRRFPLADAAQAIRLMMDRKAAGKIVIDVCADGPDRRP</sequence>
<organism evidence="2 3">
    <name type="scientific">Sphingomonas jatrophae</name>
    <dbReference type="NCBI Taxonomy" id="1166337"/>
    <lineage>
        <taxon>Bacteria</taxon>
        <taxon>Pseudomonadati</taxon>
        <taxon>Pseudomonadota</taxon>
        <taxon>Alphaproteobacteria</taxon>
        <taxon>Sphingomonadales</taxon>
        <taxon>Sphingomonadaceae</taxon>
        <taxon>Sphingomonas</taxon>
    </lineage>
</organism>
<dbReference type="SUPFAM" id="SSF51735">
    <property type="entry name" value="NAD(P)-binding Rossmann-fold domains"/>
    <property type="match status" value="1"/>
</dbReference>
<dbReference type="InterPro" id="IPR036291">
    <property type="entry name" value="NAD(P)-bd_dom_sf"/>
</dbReference>
<dbReference type="Pfam" id="PF00107">
    <property type="entry name" value="ADH_zinc_N"/>
    <property type="match status" value="1"/>
</dbReference>
<reference evidence="2 3" key="1">
    <citation type="submission" date="2016-10" db="EMBL/GenBank/DDBJ databases">
        <authorList>
            <person name="de Groot N.N."/>
        </authorList>
    </citation>
    <scope>NUCLEOTIDE SEQUENCE [LARGE SCALE GENOMIC DNA]</scope>
    <source>
        <strain evidence="2 3">S5-249</strain>
    </source>
</reference>
<dbReference type="Gene3D" id="3.90.180.10">
    <property type="entry name" value="Medium-chain alcohol dehydrogenases, catalytic domain"/>
    <property type="match status" value="1"/>
</dbReference>
<keyword evidence="3" id="KW-1185">Reference proteome</keyword>
<feature type="domain" description="Enoyl reductase (ER)" evidence="1">
    <location>
        <begin position="10"/>
        <end position="322"/>
    </location>
</feature>
<dbReference type="STRING" id="1166337.SAMN05192580_1570"/>
<dbReference type="InterPro" id="IPR051397">
    <property type="entry name" value="Zn-ADH-like_protein"/>
</dbReference>
<evidence type="ECO:0000259" key="1">
    <source>
        <dbReference type="SMART" id="SM00829"/>
    </source>
</evidence>
<dbReference type="Gene3D" id="3.40.50.720">
    <property type="entry name" value="NAD(P)-binding Rossmann-like Domain"/>
    <property type="match status" value="1"/>
</dbReference>
<name>A0A1I6KCI4_9SPHN</name>
<dbReference type="SUPFAM" id="SSF50129">
    <property type="entry name" value="GroES-like"/>
    <property type="match status" value="1"/>
</dbReference>
<accession>A0A1I6KCI4</accession>
<evidence type="ECO:0000313" key="2">
    <source>
        <dbReference type="EMBL" id="SFR88927.1"/>
    </source>
</evidence>